<evidence type="ECO:0000259" key="1">
    <source>
        <dbReference type="Pfam" id="PF08279"/>
    </source>
</evidence>
<dbReference type="Pfam" id="PF08279">
    <property type="entry name" value="HTH_11"/>
    <property type="match status" value="1"/>
</dbReference>
<dbReference type="Gene3D" id="1.10.10.10">
    <property type="entry name" value="Winged helix-like DNA-binding domain superfamily/Winged helix DNA-binding domain"/>
    <property type="match status" value="1"/>
</dbReference>
<dbReference type="PANTHER" id="PTHR34580">
    <property type="match status" value="1"/>
</dbReference>
<dbReference type="GO" id="GO:0003677">
    <property type="term" value="F:DNA binding"/>
    <property type="evidence" value="ECO:0007669"/>
    <property type="project" value="UniProtKB-KW"/>
</dbReference>
<feature type="domain" description="WYL" evidence="2">
    <location>
        <begin position="136"/>
        <end position="202"/>
    </location>
</feature>
<dbReference type="PROSITE" id="PS52050">
    <property type="entry name" value="WYL"/>
    <property type="match status" value="1"/>
</dbReference>
<organism evidence="3 4">
    <name type="scientific">Pantoea rodasii</name>
    <dbReference type="NCBI Taxonomy" id="1076549"/>
    <lineage>
        <taxon>Bacteria</taxon>
        <taxon>Pseudomonadati</taxon>
        <taxon>Pseudomonadota</taxon>
        <taxon>Gammaproteobacteria</taxon>
        <taxon>Enterobacterales</taxon>
        <taxon>Erwiniaceae</taxon>
        <taxon>Pantoea</taxon>
    </lineage>
</organism>
<protein>
    <submittedName>
        <fullName evidence="3">DNA-binding protein</fullName>
    </submittedName>
</protein>
<dbReference type="RefSeq" id="WP_039332825.1">
    <property type="nucleotide sequence ID" value="NZ_JTJJ01000056.1"/>
</dbReference>
<dbReference type="EMBL" id="JTJJ01000056">
    <property type="protein sequence ID" value="KHJ67151.1"/>
    <property type="molecule type" value="Genomic_DNA"/>
</dbReference>
<dbReference type="Proteomes" id="UP000030853">
    <property type="component" value="Unassembled WGS sequence"/>
</dbReference>
<evidence type="ECO:0000313" key="4">
    <source>
        <dbReference type="Proteomes" id="UP000030853"/>
    </source>
</evidence>
<dbReference type="InterPro" id="IPR051534">
    <property type="entry name" value="CBASS_pafABC_assoc_protein"/>
</dbReference>
<evidence type="ECO:0000259" key="2">
    <source>
        <dbReference type="Pfam" id="PF13280"/>
    </source>
</evidence>
<feature type="domain" description="Helix-turn-helix type 11" evidence="1">
    <location>
        <begin position="6"/>
        <end position="59"/>
    </location>
</feature>
<comment type="caution">
    <text evidence="3">The sequence shown here is derived from an EMBL/GenBank/DDBJ whole genome shotgun (WGS) entry which is preliminary data.</text>
</comment>
<proteinExistence type="predicted"/>
<dbReference type="AlphaFoldDB" id="A0A0B1R681"/>
<gene>
    <name evidence="3" type="ORF">QU24_15700</name>
</gene>
<dbReference type="PANTHER" id="PTHR34580:SF3">
    <property type="entry name" value="PROTEIN PAFB"/>
    <property type="match status" value="1"/>
</dbReference>
<dbReference type="Pfam" id="PF13280">
    <property type="entry name" value="WYL"/>
    <property type="match status" value="1"/>
</dbReference>
<sequence>MTKTQRLLELVQLLRCHRYPVTAQQLADQLHISVRTVYRDIICLQQQGVEIEGSAGLGYLLKSDGHLPPLMFSRHEIDALALGLDWVSRHTDAELKSAAQHALAKIQAVLPDHLTHTIDHQSLLVASRGEALFERHLPEIRQAIHSRNKITLRYKDLKETTSTRTLWPVVLGYFDRVRLLCGWCELRQDFRNFRVDRIEEIVVSGELYPGTRHQLLKRWKDHQQARYPDYR</sequence>
<reference evidence="3 4" key="1">
    <citation type="submission" date="2014-11" db="EMBL/GenBank/DDBJ databases">
        <title>Genome sequencing of Pantoea rodasii ND03.</title>
        <authorList>
            <person name="Muhamad Yunos N.Y."/>
            <person name="Chan K.-G."/>
        </authorList>
    </citation>
    <scope>NUCLEOTIDE SEQUENCE [LARGE SCALE GENOMIC DNA]</scope>
    <source>
        <strain evidence="3 4">ND03</strain>
    </source>
</reference>
<dbReference type="InterPro" id="IPR013196">
    <property type="entry name" value="HTH_11"/>
</dbReference>
<dbReference type="SUPFAM" id="SSF46785">
    <property type="entry name" value="Winged helix' DNA-binding domain"/>
    <property type="match status" value="1"/>
</dbReference>
<dbReference type="InterPro" id="IPR026881">
    <property type="entry name" value="WYL_dom"/>
</dbReference>
<name>A0A0B1R681_9GAMM</name>
<dbReference type="InterPro" id="IPR036388">
    <property type="entry name" value="WH-like_DNA-bd_sf"/>
</dbReference>
<dbReference type="InterPro" id="IPR036390">
    <property type="entry name" value="WH_DNA-bd_sf"/>
</dbReference>
<keyword evidence="3" id="KW-0238">DNA-binding</keyword>
<accession>A0A0B1R681</accession>
<evidence type="ECO:0000313" key="3">
    <source>
        <dbReference type="EMBL" id="KHJ67151.1"/>
    </source>
</evidence>